<dbReference type="GO" id="GO:0009408">
    <property type="term" value="P:response to heat"/>
    <property type="evidence" value="ECO:0007669"/>
    <property type="project" value="UniProtKB-ARBA"/>
</dbReference>
<feature type="binding site" evidence="2">
    <location>
        <position position="118"/>
    </location>
    <ligand>
        <name>Zn(2+)</name>
        <dbReference type="ChEBI" id="CHEBI:29105"/>
        <label>1</label>
    </ligand>
</feature>
<feature type="compositionally biased region" description="Basic and acidic residues" evidence="5">
    <location>
        <begin position="184"/>
        <end position="197"/>
    </location>
</feature>
<name>A0A023EL90_AEDAL</name>
<dbReference type="InterPro" id="IPR055269">
    <property type="entry name" value="Alpha-crystallin/HSP_16"/>
</dbReference>
<dbReference type="GO" id="GO:0046872">
    <property type="term" value="F:metal ion binding"/>
    <property type="evidence" value="ECO:0007669"/>
    <property type="project" value="UniProtKB-KW"/>
</dbReference>
<dbReference type="VEuPathDB" id="VectorBase:AALFPA_052234"/>
<evidence type="ECO:0000313" key="7">
    <source>
        <dbReference type="EMBL" id="JAC08999.1"/>
    </source>
</evidence>
<protein>
    <submittedName>
        <fullName evidence="7">Putative lethal 2 essential for life</fullName>
    </submittedName>
</protein>
<dbReference type="GO" id="GO:0005737">
    <property type="term" value="C:cytoplasm"/>
    <property type="evidence" value="ECO:0007669"/>
    <property type="project" value="TreeGrafter"/>
</dbReference>
<sequence>MSLIPIVFRDWWDDCWDAPLRTSQLLDQNFGREISVDDLLTALTSAAAAQSALQNQRRSRYNRPWRNSSLAARQDSGSTVKLADDKFQINLDVQQFAPEEISVKATDNSVIVEGKHEEKKDEHGFISRQFVRRYMLPEGHDANQIVSSLSSDGILTVTAPKKALPAPEGPKAIPIVQTGQPAKQLKDAEKKAVENGK</sequence>
<evidence type="ECO:0000256" key="1">
    <source>
        <dbReference type="PIRNR" id="PIRNR036514"/>
    </source>
</evidence>
<dbReference type="PANTHER" id="PTHR45640">
    <property type="entry name" value="HEAT SHOCK PROTEIN HSP-12.2-RELATED"/>
    <property type="match status" value="1"/>
</dbReference>
<dbReference type="Gene3D" id="2.60.40.790">
    <property type="match status" value="1"/>
</dbReference>
<dbReference type="GO" id="GO:0051082">
    <property type="term" value="F:unfolded protein binding"/>
    <property type="evidence" value="ECO:0007669"/>
    <property type="project" value="TreeGrafter"/>
</dbReference>
<reference evidence="7" key="1">
    <citation type="journal article" date="2014" name="PLoS Negl. Trop. Dis.">
        <title>Identification and characterization of seminal fluid proteins in the Asian tiger mosquito, Aedes albopictus.</title>
        <authorList>
            <person name="Boes K.E."/>
            <person name="Ribeiro J.M."/>
            <person name="Wong A."/>
            <person name="Harrington L.C."/>
            <person name="Wolfner M.F."/>
            <person name="Sirot L.K."/>
        </authorList>
    </citation>
    <scope>NUCLEOTIDE SEQUENCE</scope>
    <source>
        <tissue evidence="7">Reproductive organs</tissue>
    </source>
</reference>
<evidence type="ECO:0000256" key="3">
    <source>
        <dbReference type="PROSITE-ProRule" id="PRU00285"/>
    </source>
</evidence>
<dbReference type="InterPro" id="IPR008978">
    <property type="entry name" value="HSP20-like_chaperone"/>
</dbReference>
<evidence type="ECO:0000256" key="5">
    <source>
        <dbReference type="SAM" id="MobiDB-lite"/>
    </source>
</evidence>
<dbReference type="EMBL" id="GAPW01004599">
    <property type="protein sequence ID" value="JAC08999.1"/>
    <property type="molecule type" value="mRNA"/>
</dbReference>
<dbReference type="GO" id="GO:0042026">
    <property type="term" value="P:protein refolding"/>
    <property type="evidence" value="ECO:0007669"/>
    <property type="project" value="TreeGrafter"/>
</dbReference>
<keyword evidence="2" id="KW-0862">Zinc</keyword>
<dbReference type="VEuPathDB" id="VectorBase:AALF015016"/>
<dbReference type="SUPFAM" id="SSF49764">
    <property type="entry name" value="HSP20-like chaperones"/>
    <property type="match status" value="1"/>
</dbReference>
<dbReference type="AlphaFoldDB" id="A0A023EL90"/>
<dbReference type="VEuPathDB" id="VectorBase:AALC636_020061"/>
<dbReference type="PRINTS" id="PR00299">
    <property type="entry name" value="ACRYSTALLIN"/>
</dbReference>
<proteinExistence type="evidence at transcript level"/>
<feature type="domain" description="SHSP" evidence="6">
    <location>
        <begin position="69"/>
        <end position="178"/>
    </location>
</feature>
<feature type="binding site" evidence="2">
    <location>
        <position position="116"/>
    </location>
    <ligand>
        <name>Zn(2+)</name>
        <dbReference type="ChEBI" id="CHEBI:29105"/>
        <label>1</label>
    </ligand>
</feature>
<dbReference type="PIRSF" id="PIRSF036514">
    <property type="entry name" value="Sm_HSP_B1"/>
    <property type="match status" value="1"/>
</dbReference>
<evidence type="ECO:0000259" key="6">
    <source>
        <dbReference type="PROSITE" id="PS01031"/>
    </source>
</evidence>
<evidence type="ECO:0000256" key="2">
    <source>
        <dbReference type="PIRSR" id="PIRSR036514-1"/>
    </source>
</evidence>
<feature type="binding site" evidence="2">
    <location>
        <position position="123"/>
    </location>
    <ligand>
        <name>Zn(2+)</name>
        <dbReference type="ChEBI" id="CHEBI:29105"/>
        <label>1</label>
    </ligand>
</feature>
<feature type="region of interest" description="Disordered" evidence="5">
    <location>
        <begin position="162"/>
        <end position="197"/>
    </location>
</feature>
<dbReference type="Pfam" id="PF00011">
    <property type="entry name" value="HSP20"/>
    <property type="match status" value="1"/>
</dbReference>
<dbReference type="InterPro" id="IPR001436">
    <property type="entry name" value="Alpha-crystallin/sHSP_animal"/>
</dbReference>
<organism evidence="7">
    <name type="scientific">Aedes albopictus</name>
    <name type="common">Asian tiger mosquito</name>
    <name type="synonym">Stegomyia albopicta</name>
    <dbReference type="NCBI Taxonomy" id="7160"/>
    <lineage>
        <taxon>Eukaryota</taxon>
        <taxon>Metazoa</taxon>
        <taxon>Ecdysozoa</taxon>
        <taxon>Arthropoda</taxon>
        <taxon>Hexapoda</taxon>
        <taxon>Insecta</taxon>
        <taxon>Pterygota</taxon>
        <taxon>Neoptera</taxon>
        <taxon>Endopterygota</taxon>
        <taxon>Diptera</taxon>
        <taxon>Nematocera</taxon>
        <taxon>Culicoidea</taxon>
        <taxon>Culicidae</taxon>
        <taxon>Culicinae</taxon>
        <taxon>Aedini</taxon>
        <taxon>Aedes</taxon>
        <taxon>Stegomyia</taxon>
    </lineage>
</organism>
<dbReference type="InterPro" id="IPR002068">
    <property type="entry name" value="A-crystallin/Hsp20_dom"/>
</dbReference>
<comment type="similarity">
    <text evidence="1 3 4">Belongs to the small heat shock protein (HSP20) family.</text>
</comment>
<dbReference type="PANTHER" id="PTHR45640:SF34">
    <property type="entry name" value="PROTEIN LETHAL(2)ESSENTIAL FOR LIFE"/>
    <property type="match status" value="1"/>
</dbReference>
<dbReference type="PROSITE" id="PS01031">
    <property type="entry name" value="SHSP"/>
    <property type="match status" value="1"/>
</dbReference>
<evidence type="ECO:0000256" key="4">
    <source>
        <dbReference type="RuleBase" id="RU003616"/>
    </source>
</evidence>
<dbReference type="CDD" id="cd06526">
    <property type="entry name" value="metazoan_ACD"/>
    <property type="match status" value="1"/>
</dbReference>
<accession>A0A023EL90</accession>
<dbReference type="GO" id="GO:0005634">
    <property type="term" value="C:nucleus"/>
    <property type="evidence" value="ECO:0007669"/>
    <property type="project" value="TreeGrafter"/>
</dbReference>
<keyword evidence="2" id="KW-0479">Metal-binding</keyword>